<dbReference type="InterPro" id="IPR006726">
    <property type="entry name" value="PHBA_efflux_AaeB/fusaric-R"/>
</dbReference>
<dbReference type="PANTHER" id="PTHR30509:SF40">
    <property type="entry name" value="BLR3852 PROTEIN"/>
    <property type="match status" value="1"/>
</dbReference>
<comment type="subcellular location">
    <subcellularLocation>
        <location evidence="1">Cell membrane</location>
        <topology evidence="1">Multi-pass membrane protein</topology>
    </subcellularLocation>
</comment>
<feature type="transmembrane region" description="Helical" evidence="6">
    <location>
        <begin position="518"/>
        <end position="541"/>
    </location>
</feature>
<keyword evidence="5 6" id="KW-0472">Membrane</keyword>
<proteinExistence type="predicted"/>
<evidence type="ECO:0000256" key="1">
    <source>
        <dbReference type="ARBA" id="ARBA00004651"/>
    </source>
</evidence>
<evidence type="ECO:0000256" key="6">
    <source>
        <dbReference type="SAM" id="Phobius"/>
    </source>
</evidence>
<keyword evidence="2" id="KW-1003">Cell membrane</keyword>
<evidence type="ECO:0000313" key="7">
    <source>
        <dbReference type="EMBL" id="KVK76305.1"/>
    </source>
</evidence>
<dbReference type="EMBL" id="LOYH01000086">
    <property type="protein sequence ID" value="KVK76305.1"/>
    <property type="molecule type" value="Genomic_DNA"/>
</dbReference>
<evidence type="ECO:0000256" key="2">
    <source>
        <dbReference type="ARBA" id="ARBA00022475"/>
    </source>
</evidence>
<feature type="transmembrane region" description="Helical" evidence="6">
    <location>
        <begin position="162"/>
        <end position="183"/>
    </location>
</feature>
<reference evidence="7 8" key="1">
    <citation type="submission" date="2015-11" db="EMBL/GenBank/DDBJ databases">
        <title>Expanding the genomic diversity of Burkholderia species for the development of highly accurate diagnostics.</title>
        <authorList>
            <person name="Sahl J."/>
            <person name="Keim P."/>
            <person name="Wagner D."/>
        </authorList>
    </citation>
    <scope>NUCLEOTIDE SEQUENCE [LARGE SCALE GENOMIC DNA]</scope>
    <source>
        <strain evidence="7 8">MSMB1302</strain>
    </source>
</reference>
<name>A0A104E0D8_BURCE</name>
<evidence type="ECO:0000256" key="4">
    <source>
        <dbReference type="ARBA" id="ARBA00022989"/>
    </source>
</evidence>
<organism evidence="7 8">
    <name type="scientific">Burkholderia cepacia</name>
    <name type="common">Pseudomonas cepacia</name>
    <dbReference type="NCBI Taxonomy" id="292"/>
    <lineage>
        <taxon>Bacteria</taxon>
        <taxon>Pseudomonadati</taxon>
        <taxon>Pseudomonadota</taxon>
        <taxon>Betaproteobacteria</taxon>
        <taxon>Burkholderiales</taxon>
        <taxon>Burkholderiaceae</taxon>
        <taxon>Burkholderia</taxon>
        <taxon>Burkholderia cepacia complex</taxon>
    </lineage>
</organism>
<accession>A0A104E0D8</accession>
<evidence type="ECO:0000313" key="8">
    <source>
        <dbReference type="Proteomes" id="UP000069001"/>
    </source>
</evidence>
<feature type="transmembrane region" description="Helical" evidence="6">
    <location>
        <begin position="462"/>
        <end position="479"/>
    </location>
</feature>
<evidence type="ECO:0000256" key="5">
    <source>
        <dbReference type="ARBA" id="ARBA00023136"/>
    </source>
</evidence>
<dbReference type="PANTHER" id="PTHR30509">
    <property type="entry name" value="P-HYDROXYBENZOIC ACID EFFLUX PUMP SUBUNIT-RELATED"/>
    <property type="match status" value="1"/>
</dbReference>
<feature type="transmembrane region" description="Helical" evidence="6">
    <location>
        <begin position="83"/>
        <end position="102"/>
    </location>
</feature>
<dbReference type="Pfam" id="PF04632">
    <property type="entry name" value="FUSC"/>
    <property type="match status" value="1"/>
</dbReference>
<dbReference type="GO" id="GO:0005886">
    <property type="term" value="C:plasma membrane"/>
    <property type="evidence" value="ECO:0007669"/>
    <property type="project" value="UniProtKB-SubCell"/>
</dbReference>
<dbReference type="GO" id="GO:0022857">
    <property type="term" value="F:transmembrane transporter activity"/>
    <property type="evidence" value="ECO:0007669"/>
    <property type="project" value="InterPro"/>
</dbReference>
<evidence type="ECO:0000256" key="3">
    <source>
        <dbReference type="ARBA" id="ARBA00022692"/>
    </source>
</evidence>
<keyword evidence="3 6" id="KW-0812">Transmembrane</keyword>
<keyword evidence="4 6" id="KW-1133">Transmembrane helix</keyword>
<feature type="transmembrane region" description="Helical" evidence="6">
    <location>
        <begin position="436"/>
        <end position="456"/>
    </location>
</feature>
<dbReference type="RefSeq" id="WP_059731645.1">
    <property type="nucleotide sequence ID" value="NZ_LOYH01000086.1"/>
</dbReference>
<dbReference type="AlphaFoldDB" id="A0A104E0D8"/>
<comment type="caution">
    <text evidence="7">The sequence shown here is derived from an EMBL/GenBank/DDBJ whole genome shotgun (WGS) entry which is preliminary data.</text>
</comment>
<sequence length="700" mass="73401">MHDAADQTRAVAAPPRRLIRAAAALVARIDIFTPRGAYVARSVIAAALALGVAYLLELETPYSAASTVLLVINPVQGAVIGKGVWRVVGTIAGMVVAFVLMGCFAQQPLLFILGFAFWLGVCVAGMTLLRHFRASGTVVAGYTIGLATYGAMQHPELTFEHVIGRGSTVAIGVLCLSLVSMLLGTRDVHAKLDALVTRVTADVARVIAAQRNGLAAAPADDRRHALFAGIYGIDDLLALGKAESADLAQRAAAVRHGMASLFGALAGGMPPLPADSPGARAVASLQPRLAAAWQAAADALGDGPGGATHALALLGDARERLRDALDGIALGDPRDDAALLIAGERLIEQIDDYRAALDGLVELQRPRPGYRPARVRFHRDTGAALRNGMRAACAIVISGAFWLATGWNQGDMMLLVVAPYCALLATAGNPAAGAQAFIKGTVLAVPAAFVCAFGILPRIEGFPLLVVALALFWMPGIYATSVPKSALAGLAYLVAFNTLTGATNPFRPDVALFLNQSVAWVLATFLTLLTFRLILPGNLATDATRLRRTIRDDTLALVAGRRVTAAGWQQRQQHRIAQLGALLAGQPAAMTQASIEALAALHVGKELLRIRRGAARDGLPDTARRCVRAGLAGLARHAAAPPRAARHARRAAHALAGLAAAQPGNTELKWLMAAFADVHVLLHTYAAYFTAVPERARDAQ</sequence>
<feature type="transmembrane region" description="Helical" evidence="6">
    <location>
        <begin position="388"/>
        <end position="406"/>
    </location>
</feature>
<feature type="transmembrane region" description="Helical" evidence="6">
    <location>
        <begin position="38"/>
        <end position="56"/>
    </location>
</feature>
<dbReference type="Proteomes" id="UP000069001">
    <property type="component" value="Unassembled WGS sequence"/>
</dbReference>
<feature type="transmembrane region" description="Helical" evidence="6">
    <location>
        <begin position="109"/>
        <end position="129"/>
    </location>
</feature>
<protein>
    <submittedName>
        <fullName evidence="7">Fusaric acid resistance protein</fullName>
    </submittedName>
</protein>
<gene>
    <name evidence="7" type="ORF">WS90_24110</name>
</gene>